<sequence>MHPHKEQHMPVNTRGFKSWRRYYPISKKKETPRITHQNIDRYAIYSIM</sequence>
<name>D7SPE6_VITVI</name>
<dbReference type="AlphaFoldDB" id="D7SPE6"/>
<protein>
    <submittedName>
        <fullName evidence="1">Uncharacterized protein</fullName>
    </submittedName>
</protein>
<dbReference type="EMBL" id="FN594959">
    <property type="protein sequence ID" value="CBI17525.3"/>
    <property type="molecule type" value="Genomic_DNA"/>
</dbReference>
<dbReference type="Proteomes" id="UP000009183">
    <property type="component" value="Chromosome 4"/>
</dbReference>
<proteinExistence type="predicted"/>
<dbReference type="PaxDb" id="29760-VIT_04s0023g01690.t01"/>
<accession>D7SPE6</accession>
<evidence type="ECO:0000313" key="1">
    <source>
        <dbReference type="EMBL" id="CBI17525.3"/>
    </source>
</evidence>
<organism evidence="1 2">
    <name type="scientific">Vitis vinifera</name>
    <name type="common">Grape</name>
    <dbReference type="NCBI Taxonomy" id="29760"/>
    <lineage>
        <taxon>Eukaryota</taxon>
        <taxon>Viridiplantae</taxon>
        <taxon>Streptophyta</taxon>
        <taxon>Embryophyta</taxon>
        <taxon>Tracheophyta</taxon>
        <taxon>Spermatophyta</taxon>
        <taxon>Magnoliopsida</taxon>
        <taxon>eudicotyledons</taxon>
        <taxon>Gunneridae</taxon>
        <taxon>Pentapetalae</taxon>
        <taxon>rosids</taxon>
        <taxon>Vitales</taxon>
        <taxon>Vitaceae</taxon>
        <taxon>Viteae</taxon>
        <taxon>Vitis</taxon>
    </lineage>
</organism>
<dbReference type="InParanoid" id="D7SPE6"/>
<gene>
    <name evidence="1" type="ordered locus">VIT_04s0023g01690</name>
</gene>
<keyword evidence="2" id="KW-1185">Reference proteome</keyword>
<reference evidence="2" key="1">
    <citation type="journal article" date="2007" name="Nature">
        <title>The grapevine genome sequence suggests ancestral hexaploidization in major angiosperm phyla.</title>
        <authorList>
            <consortium name="The French-Italian Public Consortium for Grapevine Genome Characterization."/>
            <person name="Jaillon O."/>
            <person name="Aury J.-M."/>
            <person name="Noel B."/>
            <person name="Policriti A."/>
            <person name="Clepet C."/>
            <person name="Casagrande A."/>
            <person name="Choisne N."/>
            <person name="Aubourg S."/>
            <person name="Vitulo N."/>
            <person name="Jubin C."/>
            <person name="Vezzi A."/>
            <person name="Legeai F."/>
            <person name="Hugueney P."/>
            <person name="Dasilva C."/>
            <person name="Horner D."/>
            <person name="Mica E."/>
            <person name="Jublot D."/>
            <person name="Poulain J."/>
            <person name="Bruyere C."/>
            <person name="Billault A."/>
            <person name="Segurens B."/>
            <person name="Gouyvenoux M."/>
            <person name="Ugarte E."/>
            <person name="Cattonaro F."/>
            <person name="Anthouard V."/>
            <person name="Vico V."/>
            <person name="Del Fabbro C."/>
            <person name="Alaux M."/>
            <person name="Di Gaspero G."/>
            <person name="Dumas V."/>
            <person name="Felice N."/>
            <person name="Paillard S."/>
            <person name="Juman I."/>
            <person name="Moroldo M."/>
            <person name="Scalabrin S."/>
            <person name="Canaguier A."/>
            <person name="Le Clainche I."/>
            <person name="Malacrida G."/>
            <person name="Durand E."/>
            <person name="Pesole G."/>
            <person name="Laucou V."/>
            <person name="Chatelet P."/>
            <person name="Merdinoglu D."/>
            <person name="Delledonne M."/>
            <person name="Pezzotti M."/>
            <person name="Lecharny A."/>
            <person name="Scarpelli C."/>
            <person name="Artiguenave F."/>
            <person name="Pe M.E."/>
            <person name="Valle G."/>
            <person name="Morgante M."/>
            <person name="Caboche M."/>
            <person name="Adam-Blondon A.-F."/>
            <person name="Weissenbach J."/>
            <person name="Quetier F."/>
            <person name="Wincker P."/>
        </authorList>
    </citation>
    <scope>NUCLEOTIDE SEQUENCE [LARGE SCALE GENOMIC DNA]</scope>
    <source>
        <strain evidence="2">cv. Pinot noir / PN40024</strain>
    </source>
</reference>
<evidence type="ECO:0000313" key="2">
    <source>
        <dbReference type="Proteomes" id="UP000009183"/>
    </source>
</evidence>
<dbReference type="HOGENOM" id="CLU_3161045_0_0_1"/>